<evidence type="ECO:0000313" key="19">
    <source>
        <dbReference type="Proteomes" id="UP000606974"/>
    </source>
</evidence>
<dbReference type="SUPFAM" id="SSF55060">
    <property type="entry name" value="GHMP Kinase, C-terminal domain"/>
    <property type="match status" value="1"/>
</dbReference>
<evidence type="ECO:0000256" key="15">
    <source>
        <dbReference type="PIRNR" id="PIRNR017288"/>
    </source>
</evidence>
<keyword evidence="4 15" id="KW-0444">Lipid biosynthesis</keyword>
<evidence type="ECO:0000256" key="8">
    <source>
        <dbReference type="ARBA" id="ARBA00022840"/>
    </source>
</evidence>
<protein>
    <recommendedName>
        <fullName evidence="3 15">Phosphomevalonate kinase</fullName>
        <ecNumber evidence="3 15">2.7.4.2</ecNumber>
    </recommendedName>
</protein>
<dbReference type="EC" id="2.7.4.2" evidence="3 15"/>
<evidence type="ECO:0000313" key="18">
    <source>
        <dbReference type="EMBL" id="KAF7503165.1"/>
    </source>
</evidence>
<dbReference type="GO" id="GO:0006696">
    <property type="term" value="P:ergosterol biosynthetic process"/>
    <property type="evidence" value="ECO:0007669"/>
    <property type="project" value="TreeGrafter"/>
</dbReference>
<dbReference type="PANTHER" id="PTHR31814">
    <property type="match status" value="1"/>
</dbReference>
<dbReference type="Gene3D" id="3.30.230.10">
    <property type="match status" value="1"/>
</dbReference>
<dbReference type="Gene3D" id="3.30.70.890">
    <property type="entry name" value="GHMP kinase, C-terminal domain"/>
    <property type="match status" value="1"/>
</dbReference>
<keyword evidence="10" id="KW-0756">Sterol biosynthesis</keyword>
<keyword evidence="19" id="KW-1185">Reference proteome</keyword>
<dbReference type="OrthoDB" id="10262935at2759"/>
<organism evidence="18 19">
    <name type="scientific">Endocarpon pusillum</name>
    <dbReference type="NCBI Taxonomy" id="364733"/>
    <lineage>
        <taxon>Eukaryota</taxon>
        <taxon>Fungi</taxon>
        <taxon>Dikarya</taxon>
        <taxon>Ascomycota</taxon>
        <taxon>Pezizomycotina</taxon>
        <taxon>Eurotiomycetes</taxon>
        <taxon>Chaetothyriomycetidae</taxon>
        <taxon>Verrucariales</taxon>
        <taxon>Verrucariaceae</taxon>
        <taxon>Endocarpon</taxon>
    </lineage>
</organism>
<dbReference type="InterPro" id="IPR016005">
    <property type="entry name" value="Erg8"/>
</dbReference>
<keyword evidence="11 15" id="KW-0443">Lipid metabolism</keyword>
<dbReference type="InterPro" id="IPR020568">
    <property type="entry name" value="Ribosomal_Su5_D2-typ_SF"/>
</dbReference>
<comment type="catalytic activity">
    <reaction evidence="14">
        <text>(R)-5-phosphomevalonate + ATP = (R)-5-diphosphomevalonate + ADP</text>
        <dbReference type="Rhea" id="RHEA:16341"/>
        <dbReference type="ChEBI" id="CHEBI:30616"/>
        <dbReference type="ChEBI" id="CHEBI:57557"/>
        <dbReference type="ChEBI" id="CHEBI:58146"/>
        <dbReference type="ChEBI" id="CHEBI:456216"/>
        <dbReference type="EC" id="2.7.4.2"/>
    </reaction>
    <physiologicalReaction direction="left-to-right" evidence="14">
        <dbReference type="Rhea" id="RHEA:16342"/>
    </physiologicalReaction>
</comment>
<dbReference type="InterPro" id="IPR006204">
    <property type="entry name" value="GHMP_kinase_N_dom"/>
</dbReference>
<feature type="domain" description="GHMP kinase N-terminal" evidence="16">
    <location>
        <begin position="150"/>
        <end position="215"/>
    </location>
</feature>
<evidence type="ECO:0000256" key="7">
    <source>
        <dbReference type="ARBA" id="ARBA00022777"/>
    </source>
</evidence>
<keyword evidence="7 15" id="KW-0418">Kinase</keyword>
<keyword evidence="5 15" id="KW-0808">Transferase</keyword>
<reference evidence="18" key="1">
    <citation type="submission" date="2020-02" db="EMBL/GenBank/DDBJ databases">
        <authorList>
            <person name="Palmer J.M."/>
        </authorList>
    </citation>
    <scope>NUCLEOTIDE SEQUENCE</scope>
    <source>
        <strain evidence="18">EPUS1.4</strain>
        <tissue evidence="18">Thallus</tissue>
    </source>
</reference>
<gene>
    <name evidence="18" type="ORF">GJ744_004269</name>
</gene>
<evidence type="ECO:0000256" key="1">
    <source>
        <dbReference type="ARBA" id="ARBA00005017"/>
    </source>
</evidence>
<dbReference type="GO" id="GO:0010142">
    <property type="term" value="P:farnesyl diphosphate biosynthetic process, mevalonate pathway"/>
    <property type="evidence" value="ECO:0007669"/>
    <property type="project" value="TreeGrafter"/>
</dbReference>
<dbReference type="PIRSF" id="PIRSF017288">
    <property type="entry name" value="PMK_GHMP_euk"/>
    <property type="match status" value="1"/>
</dbReference>
<evidence type="ECO:0000256" key="3">
    <source>
        <dbReference type="ARBA" id="ARBA00012958"/>
    </source>
</evidence>
<dbReference type="GO" id="GO:0004631">
    <property type="term" value="F:phosphomevalonate kinase activity"/>
    <property type="evidence" value="ECO:0007669"/>
    <property type="project" value="UniProtKB-UniRule"/>
</dbReference>
<dbReference type="GO" id="GO:0005777">
    <property type="term" value="C:peroxisome"/>
    <property type="evidence" value="ECO:0007669"/>
    <property type="project" value="TreeGrafter"/>
</dbReference>
<dbReference type="InterPro" id="IPR035102">
    <property type="entry name" value="Phosphomevalonate_kinase"/>
</dbReference>
<evidence type="ECO:0000256" key="10">
    <source>
        <dbReference type="ARBA" id="ARBA00023011"/>
    </source>
</evidence>
<evidence type="ECO:0000256" key="12">
    <source>
        <dbReference type="ARBA" id="ARBA00023166"/>
    </source>
</evidence>
<dbReference type="FunFam" id="3.30.70.890:FF:000018">
    <property type="entry name" value="Phosphomevalonate kinase"/>
    <property type="match status" value="1"/>
</dbReference>
<dbReference type="InterPro" id="IPR013750">
    <property type="entry name" value="GHMP_kinase_C_dom"/>
</dbReference>
<dbReference type="InterPro" id="IPR036554">
    <property type="entry name" value="GHMP_kinase_C_sf"/>
</dbReference>
<dbReference type="Pfam" id="PF08544">
    <property type="entry name" value="GHMP_kinases_C"/>
    <property type="match status" value="1"/>
</dbReference>
<dbReference type="AlphaFoldDB" id="A0A8H7ADC0"/>
<sequence length="450" mass="48786">MATITVSAPGKVLLAGGYLVLDRAYQGLVFGLDARIYICVQVATNIETDSNSRKIIVRSPQFEKAHWVFSYIPAKDGVQITQSHESESDTRNPFVETTLVYVLTYLFHLSIDLVGDLNITILADDDYYSHTKSSTKGSFSKFGVTLANAHKTGLGSSAALVTSITAALLGAFVPHATSSEFSSHQHVIHNLAQAAHCAAQGKVGSGFDVAAAVYGSCLYRRFTPSLLEHVGDAGSDGFGERLHRCVENLDSHRPWDAEVLKQAVQIPRSLRLVLCDVDCGSQTPGMVKKVLSWRKERPEEADLLWSALQQGTEDLCAELKRLAQLEAIKEIKCENLRDTILTIRSLIREMSNKSGVPIEPPSQTELLDACCTVPGVVGGVVPGAGGYDAVVLLVEDNEKALVDLQNLLSKWKSTTASGSGIAKGMVRLLGVKQDVQGIKMERAETFEGWI</sequence>
<evidence type="ECO:0000259" key="16">
    <source>
        <dbReference type="Pfam" id="PF00288"/>
    </source>
</evidence>
<evidence type="ECO:0000256" key="4">
    <source>
        <dbReference type="ARBA" id="ARBA00022516"/>
    </source>
</evidence>
<dbReference type="EMBL" id="JAACFV010000194">
    <property type="protein sequence ID" value="KAF7503165.1"/>
    <property type="molecule type" value="Genomic_DNA"/>
</dbReference>
<dbReference type="Proteomes" id="UP000606974">
    <property type="component" value="Unassembled WGS sequence"/>
</dbReference>
<dbReference type="InterPro" id="IPR014721">
    <property type="entry name" value="Ribsml_uS5_D2-typ_fold_subgr"/>
</dbReference>
<dbReference type="PANTHER" id="PTHR31814:SF2">
    <property type="entry name" value="PHOSPHOMEVALONATE KINASE"/>
    <property type="match status" value="1"/>
</dbReference>
<dbReference type="SUPFAM" id="SSF54211">
    <property type="entry name" value="Ribosomal protein S5 domain 2-like"/>
    <property type="match status" value="1"/>
</dbReference>
<evidence type="ECO:0000256" key="5">
    <source>
        <dbReference type="ARBA" id="ARBA00022679"/>
    </source>
</evidence>
<accession>A0A8H7ADC0</accession>
<evidence type="ECO:0000256" key="2">
    <source>
        <dbReference type="ARBA" id="ARBA00006495"/>
    </source>
</evidence>
<evidence type="ECO:0000256" key="13">
    <source>
        <dbReference type="ARBA" id="ARBA00023221"/>
    </source>
</evidence>
<feature type="domain" description="GHMP kinase C-terminal" evidence="17">
    <location>
        <begin position="342"/>
        <end position="400"/>
    </location>
</feature>
<proteinExistence type="inferred from homology"/>
<evidence type="ECO:0000256" key="6">
    <source>
        <dbReference type="ARBA" id="ARBA00022741"/>
    </source>
</evidence>
<keyword evidence="6" id="KW-0547">Nucleotide-binding</keyword>
<keyword evidence="9 15" id="KW-0752">Steroid biosynthesis</keyword>
<keyword evidence="8" id="KW-0067">ATP-binding</keyword>
<dbReference type="Pfam" id="PF00288">
    <property type="entry name" value="GHMP_kinases_N"/>
    <property type="match status" value="1"/>
</dbReference>
<comment type="similarity">
    <text evidence="2 15">Belongs to the GHMP kinase family. Mevalonate kinase subfamily.</text>
</comment>
<keyword evidence="12" id="KW-1207">Sterol metabolism</keyword>
<evidence type="ECO:0000256" key="9">
    <source>
        <dbReference type="ARBA" id="ARBA00022955"/>
    </source>
</evidence>
<evidence type="ECO:0000256" key="11">
    <source>
        <dbReference type="ARBA" id="ARBA00023098"/>
    </source>
</evidence>
<dbReference type="GO" id="GO:0005524">
    <property type="term" value="F:ATP binding"/>
    <property type="evidence" value="ECO:0007669"/>
    <property type="project" value="UniProtKB-UniRule"/>
</dbReference>
<dbReference type="GO" id="GO:0019287">
    <property type="term" value="P:isopentenyl diphosphate biosynthetic process, mevalonate pathway"/>
    <property type="evidence" value="ECO:0007669"/>
    <property type="project" value="UniProtKB-UniRule"/>
</dbReference>
<comment type="caution">
    <text evidence="18">The sequence shown here is derived from an EMBL/GenBank/DDBJ whole genome shotgun (WGS) entry which is preliminary data.</text>
</comment>
<dbReference type="UniPathway" id="UPA00057">
    <property type="reaction ID" value="UER00099"/>
</dbReference>
<evidence type="ECO:0000259" key="17">
    <source>
        <dbReference type="Pfam" id="PF08544"/>
    </source>
</evidence>
<keyword evidence="13 15" id="KW-0753">Steroid metabolism</keyword>
<comment type="pathway">
    <text evidence="1 15">Isoprenoid biosynthesis; isopentenyl diphosphate biosynthesis via mevalonate pathway; isopentenyl diphosphate from (R)-mevalonate: step 2/3.</text>
</comment>
<name>A0A8H7ADC0_9EURO</name>
<evidence type="ECO:0000256" key="14">
    <source>
        <dbReference type="ARBA" id="ARBA00029326"/>
    </source>
</evidence>